<reference evidence="1" key="2">
    <citation type="journal article" date="2021" name="Genome Biol. Evol.">
        <title>Developing a high-quality reference genome for a parasitic bivalve with doubly uniparental inheritance (Bivalvia: Unionida).</title>
        <authorList>
            <person name="Smith C.H."/>
        </authorList>
    </citation>
    <scope>NUCLEOTIDE SEQUENCE</scope>
    <source>
        <strain evidence="1">CHS0354</strain>
        <tissue evidence="1">Mantle</tissue>
    </source>
</reference>
<name>A0AAE0SWF6_9BIVA</name>
<organism evidence="1 2">
    <name type="scientific">Potamilus streckersoni</name>
    <dbReference type="NCBI Taxonomy" id="2493646"/>
    <lineage>
        <taxon>Eukaryota</taxon>
        <taxon>Metazoa</taxon>
        <taxon>Spiralia</taxon>
        <taxon>Lophotrochozoa</taxon>
        <taxon>Mollusca</taxon>
        <taxon>Bivalvia</taxon>
        <taxon>Autobranchia</taxon>
        <taxon>Heteroconchia</taxon>
        <taxon>Palaeoheterodonta</taxon>
        <taxon>Unionida</taxon>
        <taxon>Unionoidea</taxon>
        <taxon>Unionidae</taxon>
        <taxon>Ambleminae</taxon>
        <taxon>Lampsilini</taxon>
        <taxon>Potamilus</taxon>
    </lineage>
</organism>
<comment type="caution">
    <text evidence="1">The sequence shown here is derived from an EMBL/GenBank/DDBJ whole genome shotgun (WGS) entry which is preliminary data.</text>
</comment>
<proteinExistence type="predicted"/>
<protein>
    <submittedName>
        <fullName evidence="1">Uncharacterized protein</fullName>
    </submittedName>
</protein>
<evidence type="ECO:0000313" key="1">
    <source>
        <dbReference type="EMBL" id="KAK3599376.1"/>
    </source>
</evidence>
<dbReference type="AlphaFoldDB" id="A0AAE0SWF6"/>
<reference evidence="1" key="1">
    <citation type="journal article" date="2021" name="Genome Biol. Evol.">
        <title>A High-Quality Reference Genome for a Parasitic Bivalve with Doubly Uniparental Inheritance (Bivalvia: Unionida).</title>
        <authorList>
            <person name="Smith C.H."/>
        </authorList>
    </citation>
    <scope>NUCLEOTIDE SEQUENCE</scope>
    <source>
        <strain evidence="1">CHS0354</strain>
    </source>
</reference>
<dbReference type="Proteomes" id="UP001195483">
    <property type="component" value="Unassembled WGS sequence"/>
</dbReference>
<sequence>MSDIESSRRSLRTIRNLKPLSYPILSMLIAVRSPDLLSIANPVQKKKREKNGRTMQSGTIDREKAVVADIVSNVRVQENRRRSTWSNEQNHRGR</sequence>
<reference evidence="1" key="3">
    <citation type="submission" date="2023-05" db="EMBL/GenBank/DDBJ databases">
        <authorList>
            <person name="Smith C.H."/>
        </authorList>
    </citation>
    <scope>NUCLEOTIDE SEQUENCE</scope>
    <source>
        <strain evidence="1">CHS0354</strain>
        <tissue evidence="1">Mantle</tissue>
    </source>
</reference>
<dbReference type="EMBL" id="JAEAOA010002130">
    <property type="protein sequence ID" value="KAK3599376.1"/>
    <property type="molecule type" value="Genomic_DNA"/>
</dbReference>
<gene>
    <name evidence="1" type="ORF">CHS0354_036382</name>
</gene>
<keyword evidence="2" id="KW-1185">Reference proteome</keyword>
<accession>A0AAE0SWF6</accession>
<evidence type="ECO:0000313" key="2">
    <source>
        <dbReference type="Proteomes" id="UP001195483"/>
    </source>
</evidence>